<evidence type="ECO:0000256" key="8">
    <source>
        <dbReference type="PIRNR" id="PIRNR037031"/>
    </source>
</evidence>
<name>C7P9E0_METFA</name>
<keyword evidence="3 8" id="KW-0813">Transport</keyword>
<evidence type="ECO:0000256" key="7">
    <source>
        <dbReference type="ARBA" id="ARBA00056465"/>
    </source>
</evidence>
<gene>
    <name evidence="12" type="ordered locus">Mefer_1365</name>
</gene>
<feature type="active site" description="Nucleophile" evidence="9">
    <location>
        <position position="24"/>
    </location>
</feature>
<feature type="active site" description="Nucleophile" evidence="9">
    <location>
        <position position="21"/>
    </location>
</feature>
<dbReference type="KEGG" id="mfe:Mefer_1365"/>
<evidence type="ECO:0000256" key="6">
    <source>
        <dbReference type="ARBA" id="ARBA00023284"/>
    </source>
</evidence>
<dbReference type="InterPro" id="IPR012336">
    <property type="entry name" value="Thioredoxin-like_fold"/>
</dbReference>
<evidence type="ECO:0000259" key="11">
    <source>
        <dbReference type="Pfam" id="PF13192"/>
    </source>
</evidence>
<dbReference type="Pfam" id="PF13192">
    <property type="entry name" value="Thioredoxin_3"/>
    <property type="match status" value="1"/>
</dbReference>
<dbReference type="InterPro" id="IPR036249">
    <property type="entry name" value="Thioredoxin-like_sf"/>
</dbReference>
<proteinExistence type="inferred from homology"/>
<evidence type="ECO:0000313" key="12">
    <source>
        <dbReference type="EMBL" id="ACV25172.1"/>
    </source>
</evidence>
<keyword evidence="5 10" id="KW-1015">Disulfide bond</keyword>
<evidence type="ECO:0000256" key="2">
    <source>
        <dbReference type="ARBA" id="ARBA00020570"/>
    </source>
</evidence>
<evidence type="ECO:0000256" key="9">
    <source>
        <dbReference type="PIRSR" id="PIRSR037031-50"/>
    </source>
</evidence>
<evidence type="ECO:0000313" key="13">
    <source>
        <dbReference type="Proteomes" id="UP000001495"/>
    </source>
</evidence>
<feature type="domain" description="Thioredoxin-like fold" evidence="11">
    <location>
        <begin position="14"/>
        <end position="84"/>
    </location>
</feature>
<dbReference type="PANTHER" id="PTHR36450:SF1">
    <property type="entry name" value="THIOREDOXIN"/>
    <property type="match status" value="1"/>
</dbReference>
<keyword evidence="4 8" id="KW-0249">Electron transport</keyword>
<dbReference type="InterPro" id="IPR005243">
    <property type="entry name" value="THIRX-like_proc"/>
</dbReference>
<dbReference type="AlphaFoldDB" id="C7P9E0"/>
<dbReference type="Gene3D" id="3.40.30.10">
    <property type="entry name" value="Glutaredoxin"/>
    <property type="match status" value="1"/>
</dbReference>
<dbReference type="NCBIfam" id="TIGR00412">
    <property type="entry name" value="redox_disulf_2"/>
    <property type="match status" value="1"/>
</dbReference>
<dbReference type="STRING" id="573064.Mefer_1365"/>
<dbReference type="PIRSF" id="PIRSF037031">
    <property type="entry name" value="Redox_disulphide_2"/>
    <property type="match status" value="1"/>
</dbReference>
<comment type="similarity">
    <text evidence="1 8">Belongs to the glutaredoxin family.</text>
</comment>
<evidence type="ECO:0000256" key="4">
    <source>
        <dbReference type="ARBA" id="ARBA00022982"/>
    </source>
</evidence>
<evidence type="ECO:0000256" key="5">
    <source>
        <dbReference type="ARBA" id="ARBA00023157"/>
    </source>
</evidence>
<dbReference type="HOGENOM" id="CLU_090389_18_1_2"/>
<organism evidence="12 13">
    <name type="scientific">Methanocaldococcus fervens (strain DSM 4213 / JCM 15782 / AG86)</name>
    <name type="common">Methanococcus fervens</name>
    <dbReference type="NCBI Taxonomy" id="573064"/>
    <lineage>
        <taxon>Archaea</taxon>
        <taxon>Methanobacteriati</taxon>
        <taxon>Methanobacteriota</taxon>
        <taxon>Methanomada group</taxon>
        <taxon>Methanococci</taxon>
        <taxon>Methanococcales</taxon>
        <taxon>Methanocaldococcaceae</taxon>
        <taxon>Methanocaldococcus</taxon>
    </lineage>
</organism>
<dbReference type="FunFam" id="3.40.30.10:FF:000637">
    <property type="entry name" value="Thioredoxin"/>
    <property type="match status" value="1"/>
</dbReference>
<reference evidence="12" key="1">
    <citation type="submission" date="2009-08" db="EMBL/GenBank/DDBJ databases">
        <title>Complete sequence of chromosome of Methanocaldococcus fervens AG86.</title>
        <authorList>
            <consortium name="US DOE Joint Genome Institute"/>
            <person name="Lucas S."/>
            <person name="Copeland A."/>
            <person name="Lapidus A."/>
            <person name="Glavina del Rio T."/>
            <person name="Tice H."/>
            <person name="Bruce D."/>
            <person name="Goodwin L."/>
            <person name="Pitluck S."/>
            <person name="Chertkov O."/>
            <person name="Detter J.C."/>
            <person name="Han C."/>
            <person name="Tapia R."/>
            <person name="Larimer F."/>
            <person name="Land M."/>
            <person name="Hauser L."/>
            <person name="Kyrpides N."/>
            <person name="Ovchinnikova G."/>
            <person name="Lupa-Sieprawska M."/>
            <person name="Whitman W.B."/>
        </authorList>
    </citation>
    <scope>NUCLEOTIDE SEQUENCE [LARGE SCALE GENOMIC DNA]</scope>
    <source>
        <strain evidence="12">AG86</strain>
    </source>
</reference>
<dbReference type="EMBL" id="CP001696">
    <property type="protein sequence ID" value="ACV25172.1"/>
    <property type="molecule type" value="Genomic_DNA"/>
</dbReference>
<dbReference type="SUPFAM" id="SSF52833">
    <property type="entry name" value="Thioredoxin-like"/>
    <property type="match status" value="1"/>
</dbReference>
<sequence length="93" mass="10455">MLTPITYGEIMVVIRIFGTGCPKCQQTYENVKKAVEELGIDAEIVKVTDVNEIAEWVFVTPGVAFDDVIVFEGKVPSVEEVKEELKSYLEEKE</sequence>
<comment type="function">
    <text evidence="7 8">Does not function as a glutathione-disulfide oxidoreductase in the presence of glutathione and glutathione reductase. Has low thioredoxin activity in vitro.</text>
</comment>
<keyword evidence="13" id="KW-1185">Reference proteome</keyword>
<dbReference type="PANTHER" id="PTHR36450">
    <property type="entry name" value="THIOREDOXIN"/>
    <property type="match status" value="1"/>
</dbReference>
<keyword evidence="6 8" id="KW-0676">Redox-active center</keyword>
<dbReference type="eggNOG" id="arCOG02713">
    <property type="taxonomic scope" value="Archaea"/>
</dbReference>
<feature type="disulfide bond" description="Redox-active" evidence="10">
    <location>
        <begin position="21"/>
        <end position="24"/>
    </location>
</feature>
<dbReference type="Proteomes" id="UP000001495">
    <property type="component" value="Chromosome"/>
</dbReference>
<protein>
    <recommendedName>
        <fullName evidence="2 8">Thioredoxin</fullName>
    </recommendedName>
</protein>
<evidence type="ECO:0000256" key="3">
    <source>
        <dbReference type="ARBA" id="ARBA00022448"/>
    </source>
</evidence>
<evidence type="ECO:0000256" key="10">
    <source>
        <dbReference type="PIRSR" id="PIRSR037031-51"/>
    </source>
</evidence>
<evidence type="ECO:0000256" key="1">
    <source>
        <dbReference type="ARBA" id="ARBA00007787"/>
    </source>
</evidence>
<accession>C7P9E0</accession>